<dbReference type="Pfam" id="PF00098">
    <property type="entry name" value="zf-CCHC"/>
    <property type="match status" value="1"/>
</dbReference>
<evidence type="ECO:0000259" key="3">
    <source>
        <dbReference type="PROSITE" id="PS50158"/>
    </source>
</evidence>
<keyword evidence="1" id="KW-0863">Zinc-finger</keyword>
<evidence type="ECO:0008006" key="6">
    <source>
        <dbReference type="Google" id="ProtNLM"/>
    </source>
</evidence>
<keyword evidence="1" id="KW-0862">Zinc</keyword>
<dbReference type="SUPFAM" id="SSF54160">
    <property type="entry name" value="Chromo domain-like"/>
    <property type="match status" value="1"/>
</dbReference>
<sequence>MHAQLKRKSFLLKVCKIARHQALYGQHHHFLRSEPPPDKFIIKDTGSGNRACQSSSYFLVSFFSTTIKVIFDSSQTTVYCFCFSFCYCSASGQSSSQNLHLRNNKPKFNHNQYPNPNPPPPCTTCGKPHRGVCRFTKGLCFRCGQNGHLVKDCPQPDTRMITAGDKAKTTTGGRVFALTAQDAAQTPVSNELGIISGILRYSVRDISILFDTGATHSIVSHLFTKYLMIPPTILKPALVITTPVGESISISRMYRDCPIQIESIIRKADLIPMQMNDFDMILGMDWLSKHRVTIECQTRRVLFGDPTSPLLIYQGIQTRKPLKIISSLKAQKFLLHACAGFLASVKVAIARERLKEAQSRQKSYTDKHRRTLEFNVGDKVFLKVSPCRGVRRFGLKGKLSPRFIGPFEILERVGEVSYRLAFPPQLLHVHNVFHVSLLRGYNYHPLHVVNYPIQKIREDLTFEEVPEAILDRQERVMRRKTIPFVKILWKNHSEREATWELEETIRSQYPKLFES</sequence>
<dbReference type="InterPro" id="IPR001878">
    <property type="entry name" value="Znf_CCHC"/>
</dbReference>
<dbReference type="InterPro" id="IPR000953">
    <property type="entry name" value="Chromo/chromo_shadow_dom"/>
</dbReference>
<dbReference type="PROSITE" id="PS50013">
    <property type="entry name" value="CHROMO_2"/>
    <property type="match status" value="1"/>
</dbReference>
<organism evidence="4 5">
    <name type="scientific">Mikania micrantha</name>
    <name type="common">bitter vine</name>
    <dbReference type="NCBI Taxonomy" id="192012"/>
    <lineage>
        <taxon>Eukaryota</taxon>
        <taxon>Viridiplantae</taxon>
        <taxon>Streptophyta</taxon>
        <taxon>Embryophyta</taxon>
        <taxon>Tracheophyta</taxon>
        <taxon>Spermatophyta</taxon>
        <taxon>Magnoliopsida</taxon>
        <taxon>eudicotyledons</taxon>
        <taxon>Gunneridae</taxon>
        <taxon>Pentapetalae</taxon>
        <taxon>asterids</taxon>
        <taxon>campanulids</taxon>
        <taxon>Asterales</taxon>
        <taxon>Asteraceae</taxon>
        <taxon>Asteroideae</taxon>
        <taxon>Heliantheae alliance</taxon>
        <taxon>Eupatorieae</taxon>
        <taxon>Mikania</taxon>
    </lineage>
</organism>
<dbReference type="GO" id="GO:0008270">
    <property type="term" value="F:zinc ion binding"/>
    <property type="evidence" value="ECO:0007669"/>
    <property type="project" value="UniProtKB-KW"/>
</dbReference>
<evidence type="ECO:0000256" key="1">
    <source>
        <dbReference type="PROSITE-ProRule" id="PRU00047"/>
    </source>
</evidence>
<dbReference type="Pfam" id="PF24626">
    <property type="entry name" value="SH3_Tf2-1"/>
    <property type="match status" value="1"/>
</dbReference>
<feature type="domain" description="CCHC-type" evidence="3">
    <location>
        <begin position="140"/>
        <end position="155"/>
    </location>
</feature>
<dbReference type="GO" id="GO:0003676">
    <property type="term" value="F:nucleic acid binding"/>
    <property type="evidence" value="ECO:0007669"/>
    <property type="project" value="InterPro"/>
</dbReference>
<dbReference type="CDD" id="cd00303">
    <property type="entry name" value="retropepsin_like"/>
    <property type="match status" value="1"/>
</dbReference>
<gene>
    <name evidence="4" type="ORF">E3N88_38684</name>
</gene>
<name>A0A5N6LUR2_9ASTR</name>
<dbReference type="PANTHER" id="PTHR46148:SF60">
    <property type="entry name" value="CHROMO DOMAIN-CONTAINING PROTEIN"/>
    <property type="match status" value="1"/>
</dbReference>
<proteinExistence type="predicted"/>
<keyword evidence="1" id="KW-0479">Metal-binding</keyword>
<evidence type="ECO:0000313" key="4">
    <source>
        <dbReference type="EMBL" id="KAD2805307.1"/>
    </source>
</evidence>
<dbReference type="AlphaFoldDB" id="A0A5N6LUR2"/>
<keyword evidence="5" id="KW-1185">Reference proteome</keyword>
<reference evidence="4 5" key="1">
    <citation type="submission" date="2019-05" db="EMBL/GenBank/DDBJ databases">
        <title>Mikania micrantha, genome provides insights into the molecular mechanism of rapid growth.</title>
        <authorList>
            <person name="Liu B."/>
        </authorList>
    </citation>
    <scope>NUCLEOTIDE SEQUENCE [LARGE SCALE GENOMIC DNA]</scope>
    <source>
        <strain evidence="4">NLD-2019</strain>
        <tissue evidence="4">Leaf</tissue>
    </source>
</reference>
<accession>A0A5N6LUR2</accession>
<evidence type="ECO:0000259" key="2">
    <source>
        <dbReference type="PROSITE" id="PS50013"/>
    </source>
</evidence>
<dbReference type="Pfam" id="PF00385">
    <property type="entry name" value="Chromo"/>
    <property type="match status" value="1"/>
</dbReference>
<dbReference type="PROSITE" id="PS50158">
    <property type="entry name" value="ZF_CCHC"/>
    <property type="match status" value="1"/>
</dbReference>
<dbReference type="OrthoDB" id="1751327at2759"/>
<dbReference type="InterPro" id="IPR056924">
    <property type="entry name" value="SH3_Tf2-1"/>
</dbReference>
<dbReference type="Pfam" id="PF08284">
    <property type="entry name" value="RVP_2"/>
    <property type="match status" value="1"/>
</dbReference>
<dbReference type="SUPFAM" id="SSF50630">
    <property type="entry name" value="Acid proteases"/>
    <property type="match status" value="1"/>
</dbReference>
<dbReference type="SUPFAM" id="SSF57756">
    <property type="entry name" value="Retrovirus zinc finger-like domains"/>
    <property type="match status" value="1"/>
</dbReference>
<dbReference type="SMART" id="SM00343">
    <property type="entry name" value="ZnF_C2HC"/>
    <property type="match status" value="1"/>
</dbReference>
<dbReference type="Gene3D" id="2.40.70.10">
    <property type="entry name" value="Acid Proteases"/>
    <property type="match status" value="1"/>
</dbReference>
<dbReference type="InterPro" id="IPR023780">
    <property type="entry name" value="Chromo_domain"/>
</dbReference>
<dbReference type="InterPro" id="IPR036875">
    <property type="entry name" value="Znf_CCHC_sf"/>
</dbReference>
<feature type="domain" description="Chromo" evidence="2">
    <location>
        <begin position="464"/>
        <end position="515"/>
    </location>
</feature>
<dbReference type="InterPro" id="IPR021109">
    <property type="entry name" value="Peptidase_aspartic_dom_sf"/>
</dbReference>
<comment type="caution">
    <text evidence="4">The sequence shown here is derived from an EMBL/GenBank/DDBJ whole genome shotgun (WGS) entry which is preliminary data.</text>
</comment>
<dbReference type="Gene3D" id="4.10.60.10">
    <property type="entry name" value="Zinc finger, CCHC-type"/>
    <property type="match status" value="1"/>
</dbReference>
<dbReference type="PANTHER" id="PTHR46148">
    <property type="entry name" value="CHROMO DOMAIN-CONTAINING PROTEIN"/>
    <property type="match status" value="1"/>
</dbReference>
<dbReference type="EMBL" id="SZYD01000018">
    <property type="protein sequence ID" value="KAD2805307.1"/>
    <property type="molecule type" value="Genomic_DNA"/>
</dbReference>
<dbReference type="Proteomes" id="UP000326396">
    <property type="component" value="Linkage Group LG8"/>
</dbReference>
<evidence type="ECO:0000313" key="5">
    <source>
        <dbReference type="Proteomes" id="UP000326396"/>
    </source>
</evidence>
<dbReference type="InterPro" id="IPR016197">
    <property type="entry name" value="Chromo-like_dom_sf"/>
</dbReference>
<protein>
    <recommendedName>
        <fullName evidence="6">CCHC-type domain-containing protein</fullName>
    </recommendedName>
</protein>